<evidence type="ECO:0000313" key="8">
    <source>
        <dbReference type="Proteomes" id="UP000440694"/>
    </source>
</evidence>
<dbReference type="PANTHER" id="PTHR33507">
    <property type="entry name" value="INNER MEMBRANE PROTEIN YBBJ"/>
    <property type="match status" value="1"/>
</dbReference>
<dbReference type="RefSeq" id="WP_154738656.1">
    <property type="nucleotide sequence ID" value="NZ_WMBQ01000001.1"/>
</dbReference>
<accession>A0A6I3KIK8</accession>
<feature type="transmembrane region" description="Helical" evidence="5">
    <location>
        <begin position="6"/>
        <end position="25"/>
    </location>
</feature>
<dbReference type="GO" id="GO:0005886">
    <property type="term" value="C:plasma membrane"/>
    <property type="evidence" value="ECO:0007669"/>
    <property type="project" value="TreeGrafter"/>
</dbReference>
<dbReference type="Gene3D" id="2.40.50.140">
    <property type="entry name" value="Nucleic acid-binding proteins"/>
    <property type="match status" value="1"/>
</dbReference>
<comment type="caution">
    <text evidence="7">The sequence shown here is derived from an EMBL/GenBank/DDBJ whole genome shotgun (WGS) entry which is preliminary data.</text>
</comment>
<evidence type="ECO:0000256" key="5">
    <source>
        <dbReference type="SAM" id="Phobius"/>
    </source>
</evidence>
<evidence type="ECO:0000256" key="3">
    <source>
        <dbReference type="ARBA" id="ARBA00022989"/>
    </source>
</evidence>
<dbReference type="InterPro" id="IPR012340">
    <property type="entry name" value="NA-bd_OB-fold"/>
</dbReference>
<dbReference type="EMBL" id="WMBQ01000001">
    <property type="protein sequence ID" value="MTD94199.1"/>
    <property type="molecule type" value="Genomic_DNA"/>
</dbReference>
<evidence type="ECO:0000259" key="6">
    <source>
        <dbReference type="Pfam" id="PF01957"/>
    </source>
</evidence>
<evidence type="ECO:0000256" key="1">
    <source>
        <dbReference type="ARBA" id="ARBA00004141"/>
    </source>
</evidence>
<dbReference type="AlphaFoldDB" id="A0A6I3KIK8"/>
<evidence type="ECO:0000256" key="4">
    <source>
        <dbReference type="ARBA" id="ARBA00023136"/>
    </source>
</evidence>
<keyword evidence="8" id="KW-1185">Reference proteome</keyword>
<name>A0A6I3KIK8_9HYPH</name>
<keyword evidence="2 5" id="KW-0812">Transmembrane</keyword>
<evidence type="ECO:0000313" key="7">
    <source>
        <dbReference type="EMBL" id="MTD94199.1"/>
    </source>
</evidence>
<reference evidence="7 8" key="1">
    <citation type="submission" date="2019-11" db="EMBL/GenBank/DDBJ databases">
        <title>Identification of a novel strain.</title>
        <authorList>
            <person name="Xu Q."/>
            <person name="Wang G."/>
        </authorList>
    </citation>
    <scope>NUCLEOTIDE SEQUENCE [LARGE SCALE GENOMIC DNA]</scope>
    <source>
        <strain evidence="8">xq</strain>
    </source>
</reference>
<organism evidence="7 8">
    <name type="scientific">Hyphomicrobium album</name>
    <dbReference type="NCBI Taxonomy" id="2665159"/>
    <lineage>
        <taxon>Bacteria</taxon>
        <taxon>Pseudomonadati</taxon>
        <taxon>Pseudomonadota</taxon>
        <taxon>Alphaproteobacteria</taxon>
        <taxon>Hyphomicrobiales</taxon>
        <taxon>Hyphomicrobiaceae</taxon>
        <taxon>Hyphomicrobium</taxon>
    </lineage>
</organism>
<proteinExistence type="predicted"/>
<dbReference type="Pfam" id="PF01957">
    <property type="entry name" value="NfeD"/>
    <property type="match status" value="1"/>
</dbReference>
<feature type="domain" description="NfeD-like C-terminal" evidence="6">
    <location>
        <begin position="95"/>
        <end position="147"/>
    </location>
</feature>
<dbReference type="InterPro" id="IPR052165">
    <property type="entry name" value="Membrane_assoc_protease"/>
</dbReference>
<sequence length="151" mass="16392">MGLSEFFWNLGAWNWFIVAVALFALESVVPGVHFVWFGVAAVIVGALGLTLDIAWEWQLITFAVISCITVFFARRYAAPDVARSDEPDLNARAVQYVGRVVTVEQAIADGRGKVRVGDTVWNAQGSDAPQGARVRITGTNGTCLLVEHALN</sequence>
<gene>
    <name evidence="7" type="ORF">GIW81_07595</name>
</gene>
<dbReference type="PANTHER" id="PTHR33507:SF3">
    <property type="entry name" value="INNER MEMBRANE PROTEIN YBBJ"/>
    <property type="match status" value="1"/>
</dbReference>
<dbReference type="InterPro" id="IPR002810">
    <property type="entry name" value="NfeD-like_C"/>
</dbReference>
<feature type="transmembrane region" description="Helical" evidence="5">
    <location>
        <begin position="32"/>
        <end position="51"/>
    </location>
</feature>
<keyword evidence="4 5" id="KW-0472">Membrane</keyword>
<evidence type="ECO:0000256" key="2">
    <source>
        <dbReference type="ARBA" id="ARBA00022692"/>
    </source>
</evidence>
<comment type="subcellular location">
    <subcellularLocation>
        <location evidence="1">Membrane</location>
        <topology evidence="1">Multi-pass membrane protein</topology>
    </subcellularLocation>
</comment>
<keyword evidence="3 5" id="KW-1133">Transmembrane helix</keyword>
<protein>
    <submittedName>
        <fullName evidence="7">NfeD family protein</fullName>
    </submittedName>
</protein>
<dbReference type="Proteomes" id="UP000440694">
    <property type="component" value="Unassembled WGS sequence"/>
</dbReference>
<feature type="transmembrane region" description="Helical" evidence="5">
    <location>
        <begin position="57"/>
        <end position="73"/>
    </location>
</feature>